<reference evidence="2" key="1">
    <citation type="journal article" date="2006" name="PLoS Biol.">
        <title>Macronuclear genome sequence of the ciliate Tetrahymena thermophila, a model eukaryote.</title>
        <authorList>
            <person name="Eisen J.A."/>
            <person name="Coyne R.S."/>
            <person name="Wu M."/>
            <person name="Wu D."/>
            <person name="Thiagarajan M."/>
            <person name="Wortman J.R."/>
            <person name="Badger J.H."/>
            <person name="Ren Q."/>
            <person name="Amedeo P."/>
            <person name="Jones K.M."/>
            <person name="Tallon L.J."/>
            <person name="Delcher A.L."/>
            <person name="Salzberg S.L."/>
            <person name="Silva J.C."/>
            <person name="Haas B.J."/>
            <person name="Majoros W.H."/>
            <person name="Farzad M."/>
            <person name="Carlton J.M."/>
            <person name="Smith R.K. Jr."/>
            <person name="Garg J."/>
            <person name="Pearlman R.E."/>
            <person name="Karrer K.M."/>
            <person name="Sun L."/>
            <person name="Manning G."/>
            <person name="Elde N.C."/>
            <person name="Turkewitz A.P."/>
            <person name="Asai D.J."/>
            <person name="Wilkes D.E."/>
            <person name="Wang Y."/>
            <person name="Cai H."/>
            <person name="Collins K."/>
            <person name="Stewart B.A."/>
            <person name="Lee S.R."/>
            <person name="Wilamowska K."/>
            <person name="Weinberg Z."/>
            <person name="Ruzzo W.L."/>
            <person name="Wloga D."/>
            <person name="Gaertig J."/>
            <person name="Frankel J."/>
            <person name="Tsao C.-C."/>
            <person name="Gorovsky M.A."/>
            <person name="Keeling P.J."/>
            <person name="Waller R.F."/>
            <person name="Patron N.J."/>
            <person name="Cherry J.M."/>
            <person name="Stover N.A."/>
            <person name="Krieger C.J."/>
            <person name="del Toro C."/>
            <person name="Ryder H.F."/>
            <person name="Williamson S.C."/>
            <person name="Barbeau R.A."/>
            <person name="Hamilton E.P."/>
            <person name="Orias E."/>
        </authorList>
    </citation>
    <scope>NUCLEOTIDE SEQUENCE [LARGE SCALE GENOMIC DNA]</scope>
    <source>
        <strain evidence="2">SB210</strain>
    </source>
</reference>
<organism evidence="1 2">
    <name type="scientific">Tetrahymena thermophila (strain SB210)</name>
    <dbReference type="NCBI Taxonomy" id="312017"/>
    <lineage>
        <taxon>Eukaryota</taxon>
        <taxon>Sar</taxon>
        <taxon>Alveolata</taxon>
        <taxon>Ciliophora</taxon>
        <taxon>Intramacronucleata</taxon>
        <taxon>Oligohymenophorea</taxon>
        <taxon>Hymenostomatida</taxon>
        <taxon>Tetrahymenina</taxon>
        <taxon>Tetrahymenidae</taxon>
        <taxon>Tetrahymena</taxon>
    </lineage>
</organism>
<dbReference type="KEGG" id="tet:TTHERM_00140970"/>
<dbReference type="GeneID" id="7823350"/>
<name>I7MDR1_TETTS</name>
<accession>I7MDR1</accession>
<keyword evidence="2" id="KW-1185">Reference proteome</keyword>
<dbReference type="EMBL" id="GG662793">
    <property type="protein sequence ID" value="EAR90789.2"/>
    <property type="molecule type" value="Genomic_DNA"/>
</dbReference>
<dbReference type="Proteomes" id="UP000009168">
    <property type="component" value="Unassembled WGS sequence"/>
</dbReference>
<protein>
    <submittedName>
        <fullName evidence="1">Uncharacterized protein</fullName>
    </submittedName>
</protein>
<proteinExistence type="predicted"/>
<evidence type="ECO:0000313" key="1">
    <source>
        <dbReference type="EMBL" id="EAR90789.2"/>
    </source>
</evidence>
<sequence>MLTIKSEIKHEEEPLVLQKRANFRYKEVFDISNEYEKYVILDNISHDSNDIKRCSFRKITQKQQKELLRTFQESDIQVSDGENSQDQYQKLENNKENIEYIIQNSLNLQIYVNQSNNLQFKEIWKNQLGVPFELASTNLTYDKLEILNTFSPINYETLIKAQLLQMFPLTQMSQHPFQCWDRFIKDKQLLAKLCEIVTHNSAQGKLEQFQNHLSQIAKKQSIQPNCQQIKFVQDFQRKSAGNIISQSLGLERRHLKNTSLNENNDNNQDDINEIEEINKIEKLNSQKKQSRKSKYHGLSRLLLYSILDLFKPANMTILQIPQEIQTALIQLVKRLKKSGKFSIKKNSEDLAIRVQNEKGKITKTDFYNHSHYNALFLILNPTSIRQMRNSFKDVQIHKFVFGIDISNILLDQNQLAYINILKAYSYMIFQSSLLEFQGSRSYYTKEQSLIKENQNYDQQLNKTNQLEQIHRKYSTLSITQPISTQGSCFNQTNILNKELQFQKQASLIHDSGEVKHSNLNIRKKYLKRVQKSIAYLSQGIQVLRF</sequence>
<dbReference type="RefSeq" id="XP_001011034.2">
    <property type="nucleotide sequence ID" value="XM_001011034.2"/>
</dbReference>
<evidence type="ECO:0000313" key="2">
    <source>
        <dbReference type="Proteomes" id="UP000009168"/>
    </source>
</evidence>
<dbReference type="InParanoid" id="I7MDR1"/>
<dbReference type="AlphaFoldDB" id="I7MDR1"/>
<gene>
    <name evidence="1" type="ORF">TTHERM_00140970</name>
</gene>